<proteinExistence type="predicted"/>
<evidence type="ECO:0000313" key="3">
    <source>
        <dbReference type="EMBL" id="MCK8787083.1"/>
    </source>
</evidence>
<keyword evidence="2" id="KW-0812">Transmembrane</keyword>
<name>A0A9X1YBI1_9PROT</name>
<feature type="compositionally biased region" description="Basic and acidic residues" evidence="1">
    <location>
        <begin position="384"/>
        <end position="397"/>
    </location>
</feature>
<dbReference type="PANTHER" id="PTHR43044:SF1">
    <property type="entry name" value="QUINOL:CYTOCHROME C OXIDOREDUCTASE QUINONE-BINDING SUBUNIT 2"/>
    <property type="match status" value="1"/>
</dbReference>
<feature type="transmembrane region" description="Helical" evidence="2">
    <location>
        <begin position="203"/>
        <end position="226"/>
    </location>
</feature>
<protein>
    <recommendedName>
        <fullName evidence="5">Quinol:cytochrome c oxidoreductase quinone-binding subunit 2</fullName>
    </recommendedName>
</protein>
<feature type="transmembrane region" description="Helical" evidence="2">
    <location>
        <begin position="311"/>
        <end position="331"/>
    </location>
</feature>
<feature type="transmembrane region" description="Helical" evidence="2">
    <location>
        <begin position="238"/>
        <end position="259"/>
    </location>
</feature>
<evidence type="ECO:0008006" key="5">
    <source>
        <dbReference type="Google" id="ProtNLM"/>
    </source>
</evidence>
<keyword evidence="4" id="KW-1185">Reference proteome</keyword>
<feature type="region of interest" description="Disordered" evidence="1">
    <location>
        <begin position="373"/>
        <end position="407"/>
    </location>
</feature>
<dbReference type="AlphaFoldDB" id="A0A9X1YBI1"/>
<feature type="transmembrane region" description="Helical" evidence="2">
    <location>
        <begin position="35"/>
        <end position="53"/>
    </location>
</feature>
<feature type="transmembrane region" description="Helical" evidence="2">
    <location>
        <begin position="97"/>
        <end position="127"/>
    </location>
</feature>
<feature type="compositionally biased region" description="Low complexity" evidence="1">
    <location>
        <begin position="373"/>
        <end position="383"/>
    </location>
</feature>
<organism evidence="3 4">
    <name type="scientific">Roseomonas acroporae</name>
    <dbReference type="NCBI Taxonomy" id="2937791"/>
    <lineage>
        <taxon>Bacteria</taxon>
        <taxon>Pseudomonadati</taxon>
        <taxon>Pseudomonadota</taxon>
        <taxon>Alphaproteobacteria</taxon>
        <taxon>Acetobacterales</taxon>
        <taxon>Roseomonadaceae</taxon>
        <taxon>Roseomonas</taxon>
    </lineage>
</organism>
<reference evidence="3" key="1">
    <citation type="submission" date="2022-04" db="EMBL/GenBank/DDBJ databases">
        <title>Roseomonas acroporae sp. nov., isolated from coral Acropora digitifera.</title>
        <authorList>
            <person name="Sun H."/>
        </authorList>
    </citation>
    <scope>NUCLEOTIDE SEQUENCE</scope>
    <source>
        <strain evidence="3">NAR14</strain>
    </source>
</reference>
<feature type="transmembrane region" description="Helical" evidence="2">
    <location>
        <begin position="279"/>
        <end position="299"/>
    </location>
</feature>
<evidence type="ECO:0000256" key="1">
    <source>
        <dbReference type="SAM" id="MobiDB-lite"/>
    </source>
</evidence>
<keyword evidence="2" id="KW-0472">Membrane</keyword>
<evidence type="ECO:0000256" key="2">
    <source>
        <dbReference type="SAM" id="Phobius"/>
    </source>
</evidence>
<feature type="transmembrane region" description="Helical" evidence="2">
    <location>
        <begin position="147"/>
        <end position="166"/>
    </location>
</feature>
<keyword evidence="2" id="KW-1133">Transmembrane helix</keyword>
<accession>A0A9X1YBI1</accession>
<sequence>MSRPPATRPGAGPGAAARPDGAPPGAWLRARAGRALLLGLAAAAALGLWALVAPAGPPAAGWLVGLAFWASVALGAVALLAVHALTGGRWGESLRPALAPAALGLPALLPLLLPLLLGLTALYPWAVDPGTAPAPDVARLYLNPAGFRLRTLLAWGVWCLLGWLMLRLRGGARAVAGALGLVFHLGAVTLVALDWLLSIDPHFQSTAFGVAALVMQMMAALAWAALLRPAVGREAGDLAALLFAAVLGALYLGFVQYLVAWYGDLPDKARWFLRREGAGWLALQGASFLLAALLPLVALLRPGTRRSPAALAGLGAAILAGFWAHLCWIVAPAFGASVLPAALLGVLAVGGIWLGLAYGPAGGWLLRRAESAPGEGAEGASDGRVARAPDDRVERLSGGRAEGLADG</sequence>
<dbReference type="RefSeq" id="WP_248669138.1">
    <property type="nucleotide sequence ID" value="NZ_JALPRX010000104.1"/>
</dbReference>
<feature type="transmembrane region" description="Helical" evidence="2">
    <location>
        <begin position="178"/>
        <end position="197"/>
    </location>
</feature>
<dbReference type="Proteomes" id="UP001139516">
    <property type="component" value="Unassembled WGS sequence"/>
</dbReference>
<dbReference type="EMBL" id="JALPRX010000104">
    <property type="protein sequence ID" value="MCK8787083.1"/>
    <property type="molecule type" value="Genomic_DNA"/>
</dbReference>
<feature type="region of interest" description="Disordered" evidence="1">
    <location>
        <begin position="1"/>
        <end position="21"/>
    </location>
</feature>
<evidence type="ECO:0000313" key="4">
    <source>
        <dbReference type="Proteomes" id="UP001139516"/>
    </source>
</evidence>
<dbReference type="PANTHER" id="PTHR43044">
    <property type="match status" value="1"/>
</dbReference>
<gene>
    <name evidence="3" type="ORF">M0638_22160</name>
</gene>
<feature type="transmembrane region" description="Helical" evidence="2">
    <location>
        <begin position="337"/>
        <end position="358"/>
    </location>
</feature>
<feature type="transmembrane region" description="Helical" evidence="2">
    <location>
        <begin position="59"/>
        <end position="85"/>
    </location>
</feature>
<comment type="caution">
    <text evidence="3">The sequence shown here is derived from an EMBL/GenBank/DDBJ whole genome shotgun (WGS) entry which is preliminary data.</text>
</comment>